<dbReference type="InterPro" id="IPR050487">
    <property type="entry name" value="FtsQ_DivIB"/>
</dbReference>
<keyword evidence="3 10" id="KW-0132">Cell division</keyword>
<gene>
    <name evidence="10" type="ORF">B1813_07365</name>
</gene>
<dbReference type="Proteomes" id="UP000192591">
    <property type="component" value="Unassembled WGS sequence"/>
</dbReference>
<sequence>MVQRRRIAALSVLTVITLAYLVWFTPLLGVSTVEVTGARAVGEQRVRAAADVPLDHPMLRLDTDAIAARVAALPGVAGVDVSRSWPSTVTVTVTERRAVAYHDGGDGIRLVDSAGVLFQRVEAAPEGLPRLEVLDPGPADDETTAATGALASLPAELAEQVVAVAATTAGSVEFELTGDRTVRWGDAEQNGYKARVLGVLLGQDGTVFDVSSPELPTVS</sequence>
<keyword evidence="2" id="KW-1003">Cell membrane</keyword>
<organism evidence="10 11">
    <name type="scientific">Saccharomonospora piscinae</name>
    <dbReference type="NCBI Taxonomy" id="687388"/>
    <lineage>
        <taxon>Bacteria</taxon>
        <taxon>Bacillati</taxon>
        <taxon>Actinomycetota</taxon>
        <taxon>Actinomycetes</taxon>
        <taxon>Pseudonocardiales</taxon>
        <taxon>Pseudonocardiaceae</taxon>
        <taxon>Saccharomonospora</taxon>
    </lineage>
</organism>
<accession>A0A1V9A4M1</accession>
<dbReference type="GO" id="GO:0051301">
    <property type="term" value="P:cell division"/>
    <property type="evidence" value="ECO:0007669"/>
    <property type="project" value="UniProtKB-KW"/>
</dbReference>
<dbReference type="STRING" id="1962155.B1813_07365"/>
<evidence type="ECO:0000256" key="3">
    <source>
        <dbReference type="ARBA" id="ARBA00022618"/>
    </source>
</evidence>
<dbReference type="InterPro" id="IPR013685">
    <property type="entry name" value="POTRA_FtsQ_type"/>
</dbReference>
<dbReference type="AlphaFoldDB" id="A0A1V9A4M1"/>
<evidence type="ECO:0000256" key="2">
    <source>
        <dbReference type="ARBA" id="ARBA00022475"/>
    </source>
</evidence>
<protein>
    <submittedName>
        <fullName evidence="10">Cell division protein FtsQ</fullName>
    </submittedName>
</protein>
<evidence type="ECO:0000256" key="4">
    <source>
        <dbReference type="ARBA" id="ARBA00022692"/>
    </source>
</evidence>
<name>A0A1V9A4M1_SACPI</name>
<keyword evidence="7" id="KW-0131">Cell cycle</keyword>
<evidence type="ECO:0000256" key="7">
    <source>
        <dbReference type="ARBA" id="ARBA00023306"/>
    </source>
</evidence>
<evidence type="ECO:0000259" key="9">
    <source>
        <dbReference type="PROSITE" id="PS51779"/>
    </source>
</evidence>
<dbReference type="Gene3D" id="3.10.20.310">
    <property type="entry name" value="membrane protein fhac"/>
    <property type="match status" value="1"/>
</dbReference>
<comment type="subcellular location">
    <subcellularLocation>
        <location evidence="1">Membrane</location>
    </subcellularLocation>
</comment>
<keyword evidence="11" id="KW-1185">Reference proteome</keyword>
<evidence type="ECO:0000256" key="6">
    <source>
        <dbReference type="ARBA" id="ARBA00023136"/>
    </source>
</evidence>
<proteinExistence type="predicted"/>
<evidence type="ECO:0000313" key="11">
    <source>
        <dbReference type="Proteomes" id="UP000192591"/>
    </source>
</evidence>
<evidence type="ECO:0000256" key="1">
    <source>
        <dbReference type="ARBA" id="ARBA00004370"/>
    </source>
</evidence>
<keyword evidence="6 8" id="KW-0472">Membrane</keyword>
<evidence type="ECO:0000256" key="8">
    <source>
        <dbReference type="SAM" id="Phobius"/>
    </source>
</evidence>
<evidence type="ECO:0000313" key="10">
    <source>
        <dbReference type="EMBL" id="OQO92077.1"/>
    </source>
</evidence>
<comment type="caution">
    <text evidence="10">The sequence shown here is derived from an EMBL/GenBank/DDBJ whole genome shotgun (WGS) entry which is preliminary data.</text>
</comment>
<keyword evidence="5 8" id="KW-1133">Transmembrane helix</keyword>
<evidence type="ECO:0000256" key="5">
    <source>
        <dbReference type="ARBA" id="ARBA00022989"/>
    </source>
</evidence>
<reference evidence="10 11" key="1">
    <citation type="submission" date="2017-02" db="EMBL/GenBank/DDBJ databases">
        <title>Draft genome of Saccharomonospora sp. 154.</title>
        <authorList>
            <person name="Alonso-Carmona G.S."/>
            <person name="De La Haba R."/>
            <person name="Vera-Gargallo B."/>
            <person name="Sandoval-Trujillo A.H."/>
            <person name="Ramirez-Duran N."/>
            <person name="Ventosa A."/>
        </authorList>
    </citation>
    <scope>NUCLEOTIDE SEQUENCE [LARGE SCALE GENOMIC DNA]</scope>
    <source>
        <strain evidence="10 11">LRS4.154</strain>
    </source>
</reference>
<dbReference type="Pfam" id="PF03799">
    <property type="entry name" value="FtsQ_DivIB_C"/>
    <property type="match status" value="1"/>
</dbReference>
<feature type="domain" description="POTRA" evidence="9">
    <location>
        <begin position="28"/>
        <end position="96"/>
    </location>
</feature>
<dbReference type="InterPro" id="IPR034746">
    <property type="entry name" value="POTRA"/>
</dbReference>
<dbReference type="Pfam" id="PF08478">
    <property type="entry name" value="POTRA_1"/>
    <property type="match status" value="1"/>
</dbReference>
<keyword evidence="4 8" id="KW-0812">Transmembrane</keyword>
<dbReference type="InterPro" id="IPR005548">
    <property type="entry name" value="Cell_div_FtsQ/DivIB_C"/>
</dbReference>
<dbReference type="PANTHER" id="PTHR37820:SF1">
    <property type="entry name" value="CELL DIVISION PROTEIN FTSQ"/>
    <property type="match status" value="1"/>
</dbReference>
<dbReference type="PROSITE" id="PS51779">
    <property type="entry name" value="POTRA"/>
    <property type="match status" value="1"/>
</dbReference>
<dbReference type="PANTHER" id="PTHR37820">
    <property type="entry name" value="CELL DIVISION PROTEIN DIVIB"/>
    <property type="match status" value="1"/>
</dbReference>
<dbReference type="EMBL" id="MWIH01000005">
    <property type="protein sequence ID" value="OQO92077.1"/>
    <property type="molecule type" value="Genomic_DNA"/>
</dbReference>
<feature type="transmembrane region" description="Helical" evidence="8">
    <location>
        <begin position="7"/>
        <end position="29"/>
    </location>
</feature>
<dbReference type="OrthoDB" id="9790760at2"/>
<dbReference type="GO" id="GO:0005886">
    <property type="term" value="C:plasma membrane"/>
    <property type="evidence" value="ECO:0007669"/>
    <property type="project" value="TreeGrafter"/>
</dbReference>